<dbReference type="PANTHER" id="PTHR43311:SF2">
    <property type="entry name" value="GLUTAMATE--TRNA LIGASE, MITOCHONDRIAL-RELATED"/>
    <property type="match status" value="1"/>
</dbReference>
<dbReference type="AlphaFoldDB" id="A0A1I2UXN5"/>
<comment type="function">
    <text evidence="11">Catalyzes the attachment of glutamate to tRNA(Glu) in a two-step reaction: glutamate is first activated by ATP to form Glu-AMP and then transferred to the acceptor end of tRNA(Glu).</text>
</comment>
<dbReference type="GO" id="GO:0006424">
    <property type="term" value="P:glutamyl-tRNA aminoacylation"/>
    <property type="evidence" value="ECO:0007669"/>
    <property type="project" value="UniProtKB-UniRule"/>
</dbReference>
<dbReference type="SUPFAM" id="SSF52374">
    <property type="entry name" value="Nucleotidylyl transferase"/>
    <property type="match status" value="1"/>
</dbReference>
<dbReference type="Gene3D" id="3.40.50.620">
    <property type="entry name" value="HUPs"/>
    <property type="match status" value="1"/>
</dbReference>
<evidence type="ECO:0000256" key="7">
    <source>
        <dbReference type="ARBA" id="ARBA00022840"/>
    </source>
</evidence>
<dbReference type="FunFam" id="3.40.50.620:FF:000007">
    <property type="entry name" value="Glutamate--tRNA ligase"/>
    <property type="match status" value="1"/>
</dbReference>
<feature type="domain" description="Aminoacyl-tRNA synthetase class I anticodon-binding" evidence="13">
    <location>
        <begin position="341"/>
        <end position="489"/>
    </location>
</feature>
<dbReference type="Pfam" id="PF19269">
    <property type="entry name" value="Anticodon_2"/>
    <property type="match status" value="1"/>
</dbReference>
<dbReference type="InterPro" id="IPR020751">
    <property type="entry name" value="aa-tRNA-synth_I_codon-bd_sub2"/>
</dbReference>
<evidence type="ECO:0000259" key="12">
    <source>
        <dbReference type="Pfam" id="PF00749"/>
    </source>
</evidence>
<evidence type="ECO:0000313" key="14">
    <source>
        <dbReference type="EMBL" id="SFG80949.1"/>
    </source>
</evidence>
<dbReference type="Pfam" id="PF00749">
    <property type="entry name" value="tRNA-synt_1c"/>
    <property type="match status" value="1"/>
</dbReference>
<keyword evidence="9 11" id="KW-0030">Aminoacyl-tRNA synthetase</keyword>
<dbReference type="EC" id="6.1.1.17" evidence="11"/>
<evidence type="ECO:0000256" key="3">
    <source>
        <dbReference type="ARBA" id="ARBA00011245"/>
    </source>
</evidence>
<dbReference type="GO" id="GO:0004818">
    <property type="term" value="F:glutamate-tRNA ligase activity"/>
    <property type="evidence" value="ECO:0007669"/>
    <property type="project" value="UniProtKB-UniRule"/>
</dbReference>
<keyword evidence="7 11" id="KW-0067">ATP-binding</keyword>
<evidence type="ECO:0000256" key="10">
    <source>
        <dbReference type="ARBA" id="ARBA00048351"/>
    </source>
</evidence>
<evidence type="ECO:0000256" key="5">
    <source>
        <dbReference type="ARBA" id="ARBA00022598"/>
    </source>
</evidence>
<dbReference type="InterPro" id="IPR000924">
    <property type="entry name" value="Glu/Gln-tRNA-synth"/>
</dbReference>
<evidence type="ECO:0000313" key="15">
    <source>
        <dbReference type="Proteomes" id="UP000198752"/>
    </source>
</evidence>
<evidence type="ECO:0000256" key="9">
    <source>
        <dbReference type="ARBA" id="ARBA00023146"/>
    </source>
</evidence>
<evidence type="ECO:0000256" key="4">
    <source>
        <dbReference type="ARBA" id="ARBA00022490"/>
    </source>
</evidence>
<keyword evidence="6 11" id="KW-0547">Nucleotide-binding</keyword>
<feature type="binding site" evidence="11">
    <location>
        <position position="113"/>
    </location>
    <ligand>
        <name>Zn(2+)</name>
        <dbReference type="ChEBI" id="CHEBI:29105"/>
    </ligand>
</feature>
<evidence type="ECO:0000256" key="11">
    <source>
        <dbReference type="HAMAP-Rule" id="MF_00022"/>
    </source>
</evidence>
<name>A0A1I2UXN5_9BACL</name>
<gene>
    <name evidence="11" type="primary">gltX</name>
    <name evidence="14" type="ORF">SAMN02982927_02844</name>
</gene>
<accession>A0A1I2UXN5</accession>
<dbReference type="InterPro" id="IPR049940">
    <property type="entry name" value="GluQ/Sye"/>
</dbReference>
<protein>
    <recommendedName>
        <fullName evidence="11">Glutamate--tRNA ligase</fullName>
        <ecNumber evidence="11">6.1.1.17</ecNumber>
    </recommendedName>
    <alternativeName>
        <fullName evidence="11">Glutamyl-tRNA synthetase</fullName>
        <shortName evidence="11">GluRS</shortName>
    </alternativeName>
</protein>
<comment type="catalytic activity">
    <reaction evidence="10 11">
        <text>tRNA(Glu) + L-glutamate + ATP = L-glutamyl-tRNA(Glu) + AMP + diphosphate</text>
        <dbReference type="Rhea" id="RHEA:23540"/>
        <dbReference type="Rhea" id="RHEA-COMP:9663"/>
        <dbReference type="Rhea" id="RHEA-COMP:9680"/>
        <dbReference type="ChEBI" id="CHEBI:29985"/>
        <dbReference type="ChEBI" id="CHEBI:30616"/>
        <dbReference type="ChEBI" id="CHEBI:33019"/>
        <dbReference type="ChEBI" id="CHEBI:78442"/>
        <dbReference type="ChEBI" id="CHEBI:78520"/>
        <dbReference type="ChEBI" id="CHEBI:456215"/>
        <dbReference type="EC" id="6.1.1.17"/>
    </reaction>
</comment>
<dbReference type="NCBIfam" id="TIGR00464">
    <property type="entry name" value="gltX_bact"/>
    <property type="match status" value="1"/>
</dbReference>
<feature type="short sequence motif" description="'HIGH' region" evidence="11">
    <location>
        <begin position="14"/>
        <end position="24"/>
    </location>
</feature>
<dbReference type="InterPro" id="IPR001412">
    <property type="entry name" value="aa-tRNA-synth_I_CS"/>
</dbReference>
<proteinExistence type="inferred from homology"/>
<evidence type="ECO:0000259" key="13">
    <source>
        <dbReference type="Pfam" id="PF19269"/>
    </source>
</evidence>
<dbReference type="GO" id="GO:0008270">
    <property type="term" value="F:zinc ion binding"/>
    <property type="evidence" value="ECO:0007669"/>
    <property type="project" value="UniProtKB-UniRule"/>
</dbReference>
<dbReference type="FunFam" id="1.10.10.350:FF:000002">
    <property type="entry name" value="Glutamate--tRNA ligase"/>
    <property type="match status" value="1"/>
</dbReference>
<comment type="similarity">
    <text evidence="2 11">Belongs to the class-I aminoacyl-tRNA synthetase family. Glutamate--tRNA ligase type 1 subfamily.</text>
</comment>
<dbReference type="GO" id="GO:0005829">
    <property type="term" value="C:cytosol"/>
    <property type="evidence" value="ECO:0007669"/>
    <property type="project" value="TreeGrafter"/>
</dbReference>
<keyword evidence="15" id="KW-1185">Reference proteome</keyword>
<dbReference type="GO" id="GO:0000049">
    <property type="term" value="F:tRNA binding"/>
    <property type="evidence" value="ECO:0007669"/>
    <property type="project" value="InterPro"/>
</dbReference>
<dbReference type="EMBL" id="FOOY01000023">
    <property type="protein sequence ID" value="SFG80949.1"/>
    <property type="molecule type" value="Genomic_DNA"/>
</dbReference>
<keyword evidence="11" id="KW-0479">Metal-binding</keyword>
<evidence type="ECO:0000256" key="8">
    <source>
        <dbReference type="ARBA" id="ARBA00022917"/>
    </source>
</evidence>
<dbReference type="SUPFAM" id="SSF48163">
    <property type="entry name" value="An anticodon-binding domain of class I aminoacyl-tRNA synthetases"/>
    <property type="match status" value="1"/>
</dbReference>
<comment type="subunit">
    <text evidence="3 11">Monomer.</text>
</comment>
<comment type="cofactor">
    <cofactor evidence="11">
        <name>Zn(2+)</name>
        <dbReference type="ChEBI" id="CHEBI:29105"/>
    </cofactor>
    <text evidence="11">Binds 1 zinc ion per subunit.</text>
</comment>
<evidence type="ECO:0000256" key="6">
    <source>
        <dbReference type="ARBA" id="ARBA00022741"/>
    </source>
</evidence>
<dbReference type="InterPro" id="IPR020058">
    <property type="entry name" value="Glu/Gln-tRNA-synth_Ib_cat-dom"/>
</dbReference>
<evidence type="ECO:0000256" key="1">
    <source>
        <dbReference type="ARBA" id="ARBA00004496"/>
    </source>
</evidence>
<keyword evidence="5 11" id="KW-0436">Ligase</keyword>
<dbReference type="PANTHER" id="PTHR43311">
    <property type="entry name" value="GLUTAMATE--TRNA LIGASE"/>
    <property type="match status" value="1"/>
</dbReference>
<keyword evidence="8 11" id="KW-0648">Protein biosynthesis</keyword>
<dbReference type="STRING" id="269670.SAMN02982927_02844"/>
<dbReference type="InterPro" id="IPR004527">
    <property type="entry name" value="Glu-tRNA-ligase_bac/mito"/>
</dbReference>
<feature type="binding site" evidence="11">
    <location>
        <position position="258"/>
    </location>
    <ligand>
        <name>ATP</name>
        <dbReference type="ChEBI" id="CHEBI:30616"/>
    </ligand>
</feature>
<dbReference type="Proteomes" id="UP000198752">
    <property type="component" value="Unassembled WGS sequence"/>
</dbReference>
<organism evidence="14 15">
    <name type="scientific">Sporolactobacillus nakayamae</name>
    <dbReference type="NCBI Taxonomy" id="269670"/>
    <lineage>
        <taxon>Bacteria</taxon>
        <taxon>Bacillati</taxon>
        <taxon>Bacillota</taxon>
        <taxon>Bacilli</taxon>
        <taxon>Bacillales</taxon>
        <taxon>Sporolactobacillaceae</taxon>
        <taxon>Sporolactobacillus</taxon>
    </lineage>
</organism>
<feature type="short sequence motif" description="'KMSKS' region" evidence="11">
    <location>
        <begin position="255"/>
        <end position="259"/>
    </location>
</feature>
<dbReference type="HAMAP" id="MF_00022">
    <property type="entry name" value="Glu_tRNA_synth_type1"/>
    <property type="match status" value="1"/>
</dbReference>
<dbReference type="InterPro" id="IPR045462">
    <property type="entry name" value="aa-tRNA-synth_I_cd-bd"/>
</dbReference>
<keyword evidence="11" id="KW-0862">Zinc</keyword>
<dbReference type="InterPro" id="IPR033910">
    <property type="entry name" value="GluRS_core"/>
</dbReference>
<dbReference type="Gene3D" id="1.10.10.350">
    <property type="match status" value="1"/>
</dbReference>
<dbReference type="PROSITE" id="PS00178">
    <property type="entry name" value="AA_TRNA_LIGASE_I"/>
    <property type="match status" value="1"/>
</dbReference>
<evidence type="ECO:0000256" key="2">
    <source>
        <dbReference type="ARBA" id="ARBA00007894"/>
    </source>
</evidence>
<keyword evidence="4 11" id="KW-0963">Cytoplasm</keyword>
<comment type="subcellular location">
    <subcellularLocation>
        <location evidence="1 11">Cytoplasm</location>
    </subcellularLocation>
</comment>
<dbReference type="PRINTS" id="PR00987">
    <property type="entry name" value="TRNASYNTHGLU"/>
</dbReference>
<dbReference type="CDD" id="cd00808">
    <property type="entry name" value="GluRS_core"/>
    <property type="match status" value="1"/>
</dbReference>
<dbReference type="GO" id="GO:0005524">
    <property type="term" value="F:ATP binding"/>
    <property type="evidence" value="ECO:0007669"/>
    <property type="project" value="UniProtKB-UniRule"/>
</dbReference>
<reference evidence="15" key="1">
    <citation type="submission" date="2016-10" db="EMBL/GenBank/DDBJ databases">
        <authorList>
            <person name="Varghese N."/>
            <person name="Submissions S."/>
        </authorList>
    </citation>
    <scope>NUCLEOTIDE SEQUENCE [LARGE SCALE GENOMIC DNA]</scope>
    <source>
        <strain evidence="15">ATCC 700379</strain>
    </source>
</reference>
<sequence>MNALTEEVRVRYAPSPTGFLHIGNARTAIFNYLFARHAGGKFIIRIEDTDQKRNVEGGEESQLTFLKWLGLEWDESVDVGGEYGPYRQMERLDIYKKYWKELLDKGLAYKCYCTPEELKAEREEQMASGHTPGYSGKCRHLSEEQIAHYEAEGRKPTLRFRIPGDQKIEFDDIVKGHVTFDSSAVSDFVIVKQNGVPTYNFAVVIDDHLMKMTHVLRGEEHISNTPKQILMFRAFGWEPPTFGHMTLIVNENHKKLSKRDNSIVQFIEQYKNMGFLPEALFNFITLLGWSPKGEEEIFSREEFIKLFDADRLSKSPAMFDKSKLEWMNGQYIKKMSKEDYVQMTLPYMVNAGLIPAEMTDEQRDWATRVVLLYQEQLHFGADIVNLCDMFFNKDVVKTDLTKDEQKILEGEQVKDVLSVFDRELRALTEWTAEAIAPKIKVTQKETKQRGWKLYMPIRVIATGSAHGPELPEALELLGRDLVLKRLENYLSTEQTV</sequence>
<feature type="binding site" evidence="11">
    <location>
        <position position="138"/>
    </location>
    <ligand>
        <name>Zn(2+)</name>
        <dbReference type="ChEBI" id="CHEBI:29105"/>
    </ligand>
</feature>
<feature type="binding site" evidence="11">
    <location>
        <position position="111"/>
    </location>
    <ligand>
        <name>Zn(2+)</name>
        <dbReference type="ChEBI" id="CHEBI:29105"/>
    </ligand>
</feature>
<feature type="domain" description="Glutamyl/glutaminyl-tRNA synthetase class Ib catalytic" evidence="12">
    <location>
        <begin position="7"/>
        <end position="326"/>
    </location>
</feature>
<dbReference type="InterPro" id="IPR008925">
    <property type="entry name" value="aa_tRNA-synth_I_cd-bd_sf"/>
</dbReference>
<feature type="binding site" evidence="11">
    <location>
        <position position="140"/>
    </location>
    <ligand>
        <name>Zn(2+)</name>
        <dbReference type="ChEBI" id="CHEBI:29105"/>
    </ligand>
</feature>
<dbReference type="InterPro" id="IPR014729">
    <property type="entry name" value="Rossmann-like_a/b/a_fold"/>
</dbReference>